<dbReference type="HOGENOM" id="CLU_009583_28_2_3"/>
<dbReference type="Gene3D" id="3.40.50.2000">
    <property type="entry name" value="Glycogen Phosphorylase B"/>
    <property type="match status" value="2"/>
</dbReference>
<evidence type="ECO:0000259" key="1">
    <source>
        <dbReference type="Pfam" id="PF00534"/>
    </source>
</evidence>
<dbReference type="eggNOG" id="COG0438">
    <property type="taxonomic scope" value="Bacteria"/>
</dbReference>
<keyword evidence="4" id="KW-1185">Reference proteome</keyword>
<dbReference type="OrthoDB" id="9768685at2"/>
<accession>K9YSI0</accession>
<dbReference type="STRING" id="13035.Dacsa_0266"/>
<dbReference type="InterPro" id="IPR028098">
    <property type="entry name" value="Glyco_trans_4-like_N"/>
</dbReference>
<dbReference type="PANTHER" id="PTHR12526">
    <property type="entry name" value="GLYCOSYLTRANSFERASE"/>
    <property type="match status" value="1"/>
</dbReference>
<gene>
    <name evidence="3" type="ORF">Dacsa_0266</name>
</gene>
<evidence type="ECO:0000313" key="3">
    <source>
        <dbReference type="EMBL" id="AFZ49073.1"/>
    </source>
</evidence>
<dbReference type="Proteomes" id="UP000010482">
    <property type="component" value="Chromosome"/>
</dbReference>
<dbReference type="RefSeq" id="WP_015228086.1">
    <property type="nucleotide sequence ID" value="NC_019780.1"/>
</dbReference>
<sequence>MIILHLSSNDISGGAARAAYRLHQAYLQHEISSRMQVGNKKSDLHTIDGAENRWQKAINLARPQLAKQLMGLQNSPNPIIHSPAFLPSGLVQKLNSAEADVLHLHWVGSEFLSVEDIGKLKKPLVWTLHDMWPFSGAEHYGDDSPNARWRVGYDAHNRPKDHRGIDIDRWVWNRKRRAWKQPIQIVAPSQWLADCAKNSILMQNWLISIIPSALDINTFRPWDKAMARQLLGLPQDKKLVLFGAIGGGKDSRKGWDLLQPALTKLAKQIPDLAGVVFGQSEPLDPPQLGLPLYWMGHLYDEVTIALLYSAADVTVVPSRQDNLPQSGTEAQTCGCPVVAFNICGLPSVVVHEETGYLATPFDSDDLAQGIAWVLADSERYNKLSENARDRAVKLWSPEVVVKQYLEVYESAIESHRQNRP</sequence>
<dbReference type="KEGG" id="dsl:Dacsa_0266"/>
<dbReference type="PATRIC" id="fig|13035.3.peg.307"/>
<dbReference type="InterPro" id="IPR001296">
    <property type="entry name" value="Glyco_trans_1"/>
</dbReference>
<dbReference type="EMBL" id="CP003944">
    <property type="protein sequence ID" value="AFZ49073.1"/>
    <property type="molecule type" value="Genomic_DNA"/>
</dbReference>
<protein>
    <submittedName>
        <fullName evidence="3">Glycosyltransferase</fullName>
    </submittedName>
</protein>
<reference evidence="3" key="1">
    <citation type="submission" date="2012-04" db="EMBL/GenBank/DDBJ databases">
        <title>Finished genome of Dactylococcopsis salina PCC 8305.</title>
        <authorList>
            <consortium name="US DOE Joint Genome Institute"/>
            <person name="Gugger M."/>
            <person name="Coursin T."/>
            <person name="Rippka R."/>
            <person name="Tandeau De Marsac N."/>
            <person name="Huntemann M."/>
            <person name="Wei C.-L."/>
            <person name="Han J."/>
            <person name="Detter J.C."/>
            <person name="Han C."/>
            <person name="Tapia R."/>
            <person name="Daligault H."/>
            <person name="Chen A."/>
            <person name="Krypides N."/>
            <person name="Mavromatis K."/>
            <person name="Markowitz V."/>
            <person name="Szeto E."/>
            <person name="Ivanova N."/>
            <person name="Ovchinnikova G."/>
            <person name="Pagani I."/>
            <person name="Pati A."/>
            <person name="Goodwin L."/>
            <person name="Peters L."/>
            <person name="Pitluck S."/>
            <person name="Woyke T."/>
            <person name="Kerfeld C."/>
        </authorList>
    </citation>
    <scope>NUCLEOTIDE SEQUENCE [LARGE SCALE GENOMIC DNA]</scope>
    <source>
        <strain evidence="3">PCC 8305</strain>
    </source>
</reference>
<name>K9YSI0_DACS8</name>
<evidence type="ECO:0000259" key="2">
    <source>
        <dbReference type="Pfam" id="PF13439"/>
    </source>
</evidence>
<feature type="domain" description="Glycosyl transferase family 1" evidence="1">
    <location>
        <begin position="250"/>
        <end position="389"/>
    </location>
</feature>
<dbReference type="Pfam" id="PF00534">
    <property type="entry name" value="Glycos_transf_1"/>
    <property type="match status" value="1"/>
</dbReference>
<evidence type="ECO:0000313" key="4">
    <source>
        <dbReference type="Proteomes" id="UP000010482"/>
    </source>
</evidence>
<organism evidence="3 4">
    <name type="scientific">Dactylococcopsis salina (strain PCC 8305)</name>
    <name type="common">Myxobactron salinum</name>
    <dbReference type="NCBI Taxonomy" id="13035"/>
    <lineage>
        <taxon>Bacteria</taxon>
        <taxon>Bacillati</taxon>
        <taxon>Cyanobacteriota</taxon>
        <taxon>Cyanophyceae</taxon>
        <taxon>Nodosilineales</taxon>
        <taxon>Cymatolegaceae</taxon>
        <taxon>Dactylococcopsis</taxon>
    </lineage>
</organism>
<dbReference type="SUPFAM" id="SSF53756">
    <property type="entry name" value="UDP-Glycosyltransferase/glycogen phosphorylase"/>
    <property type="match status" value="1"/>
</dbReference>
<dbReference type="CDD" id="cd03825">
    <property type="entry name" value="GT4_WcaC-like"/>
    <property type="match status" value="1"/>
</dbReference>
<dbReference type="AlphaFoldDB" id="K9YSI0"/>
<dbReference type="GO" id="GO:0016757">
    <property type="term" value="F:glycosyltransferase activity"/>
    <property type="evidence" value="ECO:0007669"/>
    <property type="project" value="InterPro"/>
</dbReference>
<dbReference type="Pfam" id="PF13439">
    <property type="entry name" value="Glyco_transf_4"/>
    <property type="match status" value="1"/>
</dbReference>
<proteinExistence type="predicted"/>
<feature type="domain" description="Glycosyltransferase subfamily 4-like N-terminal" evidence="2">
    <location>
        <begin position="82"/>
        <end position="216"/>
    </location>
</feature>